<keyword evidence="2" id="KW-0472">Membrane</keyword>
<protein>
    <submittedName>
        <fullName evidence="3">Uncharacterized protein</fullName>
    </submittedName>
</protein>
<gene>
    <name evidence="3" type="ORF">C8E83_1306</name>
</gene>
<feature type="region of interest" description="Disordered" evidence="1">
    <location>
        <begin position="1"/>
        <end position="38"/>
    </location>
</feature>
<evidence type="ECO:0000256" key="2">
    <source>
        <dbReference type="SAM" id="Phobius"/>
    </source>
</evidence>
<sequence length="109" mass="11684">MTDDTSAASEGQRTTEGLPSDRSLWGQRAPGYAPPEPRTPRQLARIWILVIGSILLVFGAIATPAGLHSQYEGWGFLGIGALIFGFSTLMVTLFLFAFGHPGPTSPDRP</sequence>
<dbReference type="RefSeq" id="WP_121368971.1">
    <property type="nucleotide sequence ID" value="NZ_RBKS01000001.1"/>
</dbReference>
<dbReference type="AlphaFoldDB" id="A0A495IFK3"/>
<dbReference type="EMBL" id="RBKS01000001">
    <property type="protein sequence ID" value="RKR74198.1"/>
    <property type="molecule type" value="Genomic_DNA"/>
</dbReference>
<accession>A0A495IFK3</accession>
<comment type="caution">
    <text evidence="3">The sequence shown here is derived from an EMBL/GenBank/DDBJ whole genome shotgun (WGS) entry which is preliminary data.</text>
</comment>
<keyword evidence="4" id="KW-1185">Reference proteome</keyword>
<evidence type="ECO:0000256" key="1">
    <source>
        <dbReference type="SAM" id="MobiDB-lite"/>
    </source>
</evidence>
<name>A0A495IFK3_9MICO</name>
<dbReference type="Proteomes" id="UP000280008">
    <property type="component" value="Unassembled WGS sequence"/>
</dbReference>
<reference evidence="3 4" key="1">
    <citation type="submission" date="2018-10" db="EMBL/GenBank/DDBJ databases">
        <title>Sequencing the genomes of 1000 actinobacteria strains.</title>
        <authorList>
            <person name="Klenk H.-P."/>
        </authorList>
    </citation>
    <scope>NUCLEOTIDE SEQUENCE [LARGE SCALE GENOMIC DNA]</scope>
    <source>
        <strain evidence="3 4">DSM 17894</strain>
    </source>
</reference>
<evidence type="ECO:0000313" key="4">
    <source>
        <dbReference type="Proteomes" id="UP000280008"/>
    </source>
</evidence>
<feature type="transmembrane region" description="Helical" evidence="2">
    <location>
        <begin position="46"/>
        <end position="67"/>
    </location>
</feature>
<feature type="transmembrane region" description="Helical" evidence="2">
    <location>
        <begin position="73"/>
        <end position="98"/>
    </location>
</feature>
<keyword evidence="2" id="KW-1133">Transmembrane helix</keyword>
<proteinExistence type="predicted"/>
<organism evidence="3 4">
    <name type="scientific">Frondihabitans australicus</name>
    <dbReference type="NCBI Taxonomy" id="386892"/>
    <lineage>
        <taxon>Bacteria</taxon>
        <taxon>Bacillati</taxon>
        <taxon>Actinomycetota</taxon>
        <taxon>Actinomycetes</taxon>
        <taxon>Micrococcales</taxon>
        <taxon>Microbacteriaceae</taxon>
        <taxon>Frondihabitans</taxon>
    </lineage>
</organism>
<keyword evidence="2" id="KW-0812">Transmembrane</keyword>
<evidence type="ECO:0000313" key="3">
    <source>
        <dbReference type="EMBL" id="RKR74198.1"/>
    </source>
</evidence>
<feature type="compositionally biased region" description="Polar residues" evidence="1">
    <location>
        <begin position="1"/>
        <end position="17"/>
    </location>
</feature>